<dbReference type="GO" id="GO:0036503">
    <property type="term" value="P:ERAD pathway"/>
    <property type="evidence" value="ECO:0007669"/>
    <property type="project" value="TreeGrafter"/>
</dbReference>
<keyword evidence="1 2" id="KW-0175">Coiled coil</keyword>
<keyword evidence="6" id="KW-1185">Reference proteome</keyword>
<gene>
    <name evidence="5" type="ORF">CANTADRAFT_54849</name>
</gene>
<dbReference type="PANTHER" id="PTHR23322">
    <property type="entry name" value="FAS-ASSOCIATED PROTEIN"/>
    <property type="match status" value="1"/>
</dbReference>
<evidence type="ECO:0000256" key="1">
    <source>
        <dbReference type="ARBA" id="ARBA00023054"/>
    </source>
</evidence>
<dbReference type="InterPro" id="IPR029071">
    <property type="entry name" value="Ubiquitin-like_domsf"/>
</dbReference>
<dbReference type="Pfam" id="PF00789">
    <property type="entry name" value="UBX"/>
    <property type="match status" value="1"/>
</dbReference>
<dbReference type="SUPFAM" id="SSF54236">
    <property type="entry name" value="Ubiquitin-like"/>
    <property type="match status" value="1"/>
</dbReference>
<dbReference type="SMART" id="SM00594">
    <property type="entry name" value="UAS"/>
    <property type="match status" value="1"/>
</dbReference>
<dbReference type="InterPro" id="IPR001012">
    <property type="entry name" value="UBX_dom"/>
</dbReference>
<feature type="domain" description="UBX" evidence="4">
    <location>
        <begin position="344"/>
        <end position="445"/>
    </location>
</feature>
<feature type="transmembrane region" description="Helical" evidence="3">
    <location>
        <begin position="66"/>
        <end position="87"/>
    </location>
</feature>
<evidence type="ECO:0000256" key="2">
    <source>
        <dbReference type="SAM" id="Coils"/>
    </source>
</evidence>
<dbReference type="AlphaFoldDB" id="A0A1E4SF60"/>
<dbReference type="GO" id="GO:0043130">
    <property type="term" value="F:ubiquitin binding"/>
    <property type="evidence" value="ECO:0007669"/>
    <property type="project" value="TreeGrafter"/>
</dbReference>
<dbReference type="GeneID" id="30984509"/>
<dbReference type="PROSITE" id="PS50033">
    <property type="entry name" value="UBX"/>
    <property type="match status" value="1"/>
</dbReference>
<dbReference type="SUPFAM" id="SSF52833">
    <property type="entry name" value="Thioredoxin-like"/>
    <property type="match status" value="1"/>
</dbReference>
<dbReference type="RefSeq" id="XP_020063273.1">
    <property type="nucleotide sequence ID" value="XM_020210373.1"/>
</dbReference>
<sequence length="449" mass="51377">MSDRISSFFRRAFTESNQQYSPVDNQSSLNLPGAFPGDEAELVVPNQRAQFNSESLNETARNIKKWINIIFIRPLIIVLVICFRLLAKLLSIVYFKDQVATASDDYLVHNDSINKVNKFIRDLEDSLTPEQLSRGTSSMPPFYEGSYTQALYIATNRAKFLFVYLTNPHNESSSSLFKKIITNPKFIDIFNKNKDVLIWGGDLTNPEAYQLANSLNVTKFPFLGLLCLTRSVTMSQQGPIKTSPKISLVLKIQGGIKDDVDENALMRSKFQKKIVKYEGELGLIRNELRDRYMGQLLQKQQELNYENSLAIDRAKKLKKAYEQTKKKYLEYKSTYINELMKNPQSGDQSKIAIKMKSGARPTFNFPAGNPVSDIFLYVELYNQGLLNTETSGSITETEAQQLFANFEMKYEFKLVSPLPPRTNLNEMMERSIREIDVIYPNGLLIVEDM</sequence>
<reference evidence="6" key="1">
    <citation type="submission" date="2016-05" db="EMBL/GenBank/DDBJ databases">
        <title>Comparative genomics of biotechnologically important yeasts.</title>
        <authorList>
            <consortium name="DOE Joint Genome Institute"/>
            <person name="Riley R."/>
            <person name="Haridas S."/>
            <person name="Wolfe K.H."/>
            <person name="Lopes M.R."/>
            <person name="Hittinger C.T."/>
            <person name="Goker M."/>
            <person name="Salamov A."/>
            <person name="Wisecaver J."/>
            <person name="Long T.M."/>
            <person name="Aerts A.L."/>
            <person name="Barry K."/>
            <person name="Choi C."/>
            <person name="Clum A."/>
            <person name="Coughlan A.Y."/>
            <person name="Deshpande S."/>
            <person name="Douglass A.P."/>
            <person name="Hanson S.J."/>
            <person name="Klenk H.-P."/>
            <person name="Labutti K."/>
            <person name="Lapidus A."/>
            <person name="Lindquist E."/>
            <person name="Lipzen A."/>
            <person name="Meier-Kolthoff J.P."/>
            <person name="Ohm R.A."/>
            <person name="Otillar R.P."/>
            <person name="Pangilinan J."/>
            <person name="Peng Y."/>
            <person name="Rokas A."/>
            <person name="Rosa C.A."/>
            <person name="Scheuner C."/>
            <person name="Sibirny A.A."/>
            <person name="Slot J.C."/>
            <person name="Stielow J.B."/>
            <person name="Sun H."/>
            <person name="Kurtzman C.P."/>
            <person name="Blackwell M."/>
            <person name="Grigoriev I.V."/>
            <person name="Jeffries T.W."/>
        </authorList>
    </citation>
    <scope>NUCLEOTIDE SEQUENCE [LARGE SCALE GENOMIC DNA]</scope>
    <source>
        <strain evidence="6">NRRL Y-17324</strain>
    </source>
</reference>
<dbReference type="EMBL" id="KV453914">
    <property type="protein sequence ID" value="ODV78151.1"/>
    <property type="molecule type" value="Genomic_DNA"/>
</dbReference>
<dbReference type="OrthoDB" id="1026733at2759"/>
<dbReference type="Gene3D" id="3.40.30.10">
    <property type="entry name" value="Glutaredoxin"/>
    <property type="match status" value="1"/>
</dbReference>
<evidence type="ECO:0000313" key="5">
    <source>
        <dbReference type="EMBL" id="ODV78151.1"/>
    </source>
</evidence>
<dbReference type="Gene3D" id="3.10.20.90">
    <property type="entry name" value="Phosphatidylinositol 3-kinase Catalytic Subunit, Chain A, domain 1"/>
    <property type="match status" value="1"/>
</dbReference>
<evidence type="ECO:0000256" key="3">
    <source>
        <dbReference type="SAM" id="Phobius"/>
    </source>
</evidence>
<dbReference type="SMART" id="SM00166">
    <property type="entry name" value="UBX"/>
    <property type="match status" value="1"/>
</dbReference>
<dbReference type="InterPro" id="IPR006577">
    <property type="entry name" value="UAS"/>
</dbReference>
<dbReference type="InterPro" id="IPR050730">
    <property type="entry name" value="UBX_domain-protein"/>
</dbReference>
<name>A0A1E4SF60_9ASCO</name>
<feature type="coiled-coil region" evidence="2">
    <location>
        <begin position="307"/>
        <end position="334"/>
    </location>
</feature>
<dbReference type="PANTHER" id="PTHR23322:SF1">
    <property type="entry name" value="FAS-ASSOCIATED FACTOR 2"/>
    <property type="match status" value="1"/>
</dbReference>
<proteinExistence type="predicted"/>
<keyword evidence="3" id="KW-1133">Transmembrane helix</keyword>
<evidence type="ECO:0000259" key="4">
    <source>
        <dbReference type="PROSITE" id="PS50033"/>
    </source>
</evidence>
<dbReference type="InterPro" id="IPR036249">
    <property type="entry name" value="Thioredoxin-like_sf"/>
</dbReference>
<keyword evidence="3" id="KW-0812">Transmembrane</keyword>
<accession>A0A1E4SF60</accession>
<dbReference type="STRING" id="984487.A0A1E4SF60"/>
<evidence type="ECO:0000313" key="6">
    <source>
        <dbReference type="Proteomes" id="UP000094285"/>
    </source>
</evidence>
<protein>
    <recommendedName>
        <fullName evidence="4">UBX domain-containing protein</fullName>
    </recommendedName>
</protein>
<keyword evidence="3" id="KW-0472">Membrane</keyword>
<dbReference type="Proteomes" id="UP000094285">
    <property type="component" value="Unassembled WGS sequence"/>
</dbReference>
<dbReference type="GO" id="GO:0005783">
    <property type="term" value="C:endoplasmic reticulum"/>
    <property type="evidence" value="ECO:0007669"/>
    <property type="project" value="TreeGrafter"/>
</dbReference>
<organism evidence="5 6">
    <name type="scientific">Suhomyces tanzawaensis NRRL Y-17324</name>
    <dbReference type="NCBI Taxonomy" id="984487"/>
    <lineage>
        <taxon>Eukaryota</taxon>
        <taxon>Fungi</taxon>
        <taxon>Dikarya</taxon>
        <taxon>Ascomycota</taxon>
        <taxon>Saccharomycotina</taxon>
        <taxon>Pichiomycetes</taxon>
        <taxon>Debaryomycetaceae</taxon>
        <taxon>Suhomyces</taxon>
    </lineage>
</organism>